<name>A0A7I7Q2R6_9MYCO</name>
<dbReference type="KEGG" id="msto:MSTO_07630"/>
<dbReference type="InterPro" id="IPR003870">
    <property type="entry name" value="DUF222"/>
</dbReference>
<sequence>MSVARAIVEHMFDTELGASLTDQSALIERIAELERIKSAAAAGQARAAAALDAARRTAEAAAGMPAAKRGRGVASEIALARRDSPARGARHLGFAKALVHEMPHTLAALESGVLSEWRATLIVRESACLNVEDRRTLDAELCAYPAGLNGMGDARVAATAKVIAYRLDPHAIVERAARAENERTVTIRPAPDTMTYLTAL</sequence>
<dbReference type="Proteomes" id="UP000467130">
    <property type="component" value="Chromosome"/>
</dbReference>
<gene>
    <name evidence="2" type="ORF">MSTO_07630</name>
</gene>
<dbReference type="EMBL" id="AP022587">
    <property type="protein sequence ID" value="BBY20558.1"/>
    <property type="molecule type" value="Genomic_DNA"/>
</dbReference>
<proteinExistence type="predicted"/>
<evidence type="ECO:0000259" key="1">
    <source>
        <dbReference type="Pfam" id="PF02720"/>
    </source>
</evidence>
<evidence type="ECO:0000313" key="3">
    <source>
        <dbReference type="Proteomes" id="UP000467130"/>
    </source>
</evidence>
<feature type="domain" description="DUF222" evidence="1">
    <location>
        <begin position="39"/>
        <end position="197"/>
    </location>
</feature>
<organism evidence="2 3">
    <name type="scientific">Mycobacterium stomatepiae</name>
    <dbReference type="NCBI Taxonomy" id="470076"/>
    <lineage>
        <taxon>Bacteria</taxon>
        <taxon>Bacillati</taxon>
        <taxon>Actinomycetota</taxon>
        <taxon>Actinomycetes</taxon>
        <taxon>Mycobacteriales</taxon>
        <taxon>Mycobacteriaceae</taxon>
        <taxon>Mycobacterium</taxon>
        <taxon>Mycobacterium simiae complex</taxon>
    </lineage>
</organism>
<reference evidence="2 3" key="1">
    <citation type="journal article" date="2019" name="Emerg. Microbes Infect.">
        <title>Comprehensive subspecies identification of 175 nontuberculous mycobacteria species based on 7547 genomic profiles.</title>
        <authorList>
            <person name="Matsumoto Y."/>
            <person name="Kinjo T."/>
            <person name="Motooka D."/>
            <person name="Nabeya D."/>
            <person name="Jung N."/>
            <person name="Uechi K."/>
            <person name="Horii T."/>
            <person name="Iida T."/>
            <person name="Fujita J."/>
            <person name="Nakamura S."/>
        </authorList>
    </citation>
    <scope>NUCLEOTIDE SEQUENCE [LARGE SCALE GENOMIC DNA]</scope>
    <source>
        <strain evidence="2 3">JCM 17783</strain>
    </source>
</reference>
<accession>A0A7I7Q2R6</accession>
<protein>
    <recommendedName>
        <fullName evidence="1">DUF222 domain-containing protein</fullName>
    </recommendedName>
</protein>
<dbReference type="Pfam" id="PF02720">
    <property type="entry name" value="DUF222"/>
    <property type="match status" value="1"/>
</dbReference>
<keyword evidence="3" id="KW-1185">Reference proteome</keyword>
<evidence type="ECO:0000313" key="2">
    <source>
        <dbReference type="EMBL" id="BBY20558.1"/>
    </source>
</evidence>
<dbReference type="AlphaFoldDB" id="A0A7I7Q2R6"/>